<evidence type="ECO:0000259" key="7">
    <source>
        <dbReference type="PROSITE" id="PS50110"/>
    </source>
</evidence>
<comment type="caution">
    <text evidence="8">The sequence shown here is derived from an EMBL/GenBank/DDBJ whole genome shotgun (WGS) entry which is preliminary data.</text>
</comment>
<organism evidence="8 9">
    <name type="scientific">Microvirga aerophila</name>
    <dbReference type="NCBI Taxonomy" id="670291"/>
    <lineage>
        <taxon>Bacteria</taxon>
        <taxon>Pseudomonadati</taxon>
        <taxon>Pseudomonadota</taxon>
        <taxon>Alphaproteobacteria</taxon>
        <taxon>Hyphomicrobiales</taxon>
        <taxon>Methylobacteriaceae</taxon>
        <taxon>Microvirga</taxon>
    </lineage>
</organism>
<dbReference type="Pfam" id="PF00196">
    <property type="entry name" value="GerE"/>
    <property type="match status" value="1"/>
</dbReference>
<proteinExistence type="predicted"/>
<dbReference type="InterPro" id="IPR039420">
    <property type="entry name" value="WalR-like"/>
</dbReference>
<dbReference type="PROSITE" id="PS50110">
    <property type="entry name" value="RESPONSE_REGULATORY"/>
    <property type="match status" value="1"/>
</dbReference>
<dbReference type="InterPro" id="IPR058245">
    <property type="entry name" value="NreC/VraR/RcsB-like_REC"/>
</dbReference>
<dbReference type="InterPro" id="IPR001789">
    <property type="entry name" value="Sig_transdc_resp-reg_receiver"/>
</dbReference>
<dbReference type="InterPro" id="IPR016032">
    <property type="entry name" value="Sig_transdc_resp-reg_C-effctor"/>
</dbReference>
<evidence type="ECO:0000313" key="8">
    <source>
        <dbReference type="EMBL" id="GEO14409.1"/>
    </source>
</evidence>
<keyword evidence="3 8" id="KW-0238">DNA-binding</keyword>
<feature type="domain" description="HTH luxR-type" evidence="6">
    <location>
        <begin position="97"/>
        <end position="162"/>
    </location>
</feature>
<dbReference type="SUPFAM" id="SSF52172">
    <property type="entry name" value="CheY-like"/>
    <property type="match status" value="1"/>
</dbReference>
<dbReference type="CDD" id="cd17535">
    <property type="entry name" value="REC_NarL-like"/>
    <property type="match status" value="1"/>
</dbReference>
<evidence type="ECO:0000256" key="1">
    <source>
        <dbReference type="ARBA" id="ARBA00022553"/>
    </source>
</evidence>
<evidence type="ECO:0000256" key="2">
    <source>
        <dbReference type="ARBA" id="ARBA00023015"/>
    </source>
</evidence>
<dbReference type="CDD" id="cd06170">
    <property type="entry name" value="LuxR_C_like"/>
    <property type="match status" value="1"/>
</dbReference>
<evidence type="ECO:0000259" key="6">
    <source>
        <dbReference type="PROSITE" id="PS50043"/>
    </source>
</evidence>
<dbReference type="Proteomes" id="UP000321085">
    <property type="component" value="Unassembled WGS sequence"/>
</dbReference>
<keyword evidence="2" id="KW-0805">Transcription regulation</keyword>
<accession>A0A512BQY5</accession>
<protein>
    <submittedName>
        <fullName evidence="8">DNA-binding response regulator</fullName>
    </submittedName>
</protein>
<dbReference type="GO" id="GO:0000160">
    <property type="term" value="P:phosphorelay signal transduction system"/>
    <property type="evidence" value="ECO:0007669"/>
    <property type="project" value="InterPro"/>
</dbReference>
<evidence type="ECO:0000256" key="3">
    <source>
        <dbReference type="ARBA" id="ARBA00023125"/>
    </source>
</evidence>
<dbReference type="SMART" id="SM00421">
    <property type="entry name" value="HTH_LUXR"/>
    <property type="match status" value="1"/>
</dbReference>
<keyword evidence="4" id="KW-0804">Transcription</keyword>
<dbReference type="Gene3D" id="3.40.50.2300">
    <property type="match status" value="1"/>
</dbReference>
<evidence type="ECO:0000256" key="4">
    <source>
        <dbReference type="ARBA" id="ARBA00023163"/>
    </source>
</evidence>
<dbReference type="PROSITE" id="PS00622">
    <property type="entry name" value="HTH_LUXR_1"/>
    <property type="match status" value="1"/>
</dbReference>
<dbReference type="GO" id="GO:0006355">
    <property type="term" value="P:regulation of DNA-templated transcription"/>
    <property type="evidence" value="ECO:0007669"/>
    <property type="project" value="InterPro"/>
</dbReference>
<evidence type="ECO:0000313" key="9">
    <source>
        <dbReference type="Proteomes" id="UP000321085"/>
    </source>
</evidence>
<dbReference type="PROSITE" id="PS50043">
    <property type="entry name" value="HTH_LUXR_2"/>
    <property type="match status" value="1"/>
</dbReference>
<dbReference type="PRINTS" id="PR00038">
    <property type="entry name" value="HTHLUXR"/>
</dbReference>
<feature type="modified residue" description="4-aspartylphosphate" evidence="5">
    <location>
        <position position="5"/>
    </location>
</feature>
<evidence type="ECO:0000256" key="5">
    <source>
        <dbReference type="PROSITE-ProRule" id="PRU00169"/>
    </source>
</evidence>
<dbReference type="PANTHER" id="PTHR43214">
    <property type="entry name" value="TWO-COMPONENT RESPONSE REGULATOR"/>
    <property type="match status" value="1"/>
</dbReference>
<dbReference type="SUPFAM" id="SSF46894">
    <property type="entry name" value="C-terminal effector domain of the bipartite response regulators"/>
    <property type="match status" value="1"/>
</dbReference>
<sequence length="166" mass="18465">MAVIDLSMPELNGLEATRRIRQSLPDTEVLIFTMHESEELIREVLGAGARGYLLKSDAVRQLIPAVESLSQKKPYFAGRVSEVLLDGFLKGGQVTLEGPAAERLTSREREVVQLLAEGNSNKQIARLLDLSVKTVETHRTAAMRKLELNSLPDLVRYAVRMQIIQA</sequence>
<dbReference type="GO" id="GO:0003677">
    <property type="term" value="F:DNA binding"/>
    <property type="evidence" value="ECO:0007669"/>
    <property type="project" value="UniProtKB-KW"/>
</dbReference>
<dbReference type="InterPro" id="IPR011006">
    <property type="entry name" value="CheY-like_superfamily"/>
</dbReference>
<reference evidence="8 9" key="1">
    <citation type="submission" date="2019-07" db="EMBL/GenBank/DDBJ databases">
        <title>Whole genome shotgun sequence of Microvirga aerophila NBRC 106136.</title>
        <authorList>
            <person name="Hosoyama A."/>
            <person name="Uohara A."/>
            <person name="Ohji S."/>
            <person name="Ichikawa N."/>
        </authorList>
    </citation>
    <scope>NUCLEOTIDE SEQUENCE [LARGE SCALE GENOMIC DNA]</scope>
    <source>
        <strain evidence="8 9">NBRC 106136</strain>
    </source>
</reference>
<dbReference type="Pfam" id="PF00072">
    <property type="entry name" value="Response_reg"/>
    <property type="match status" value="1"/>
</dbReference>
<dbReference type="InterPro" id="IPR000792">
    <property type="entry name" value="Tscrpt_reg_LuxR_C"/>
</dbReference>
<keyword evidence="1 5" id="KW-0597">Phosphoprotein</keyword>
<gene>
    <name evidence="8" type="ORF">MAE02_21050</name>
</gene>
<dbReference type="AlphaFoldDB" id="A0A512BQY5"/>
<dbReference type="EMBL" id="BJYU01000022">
    <property type="protein sequence ID" value="GEO14409.1"/>
    <property type="molecule type" value="Genomic_DNA"/>
</dbReference>
<name>A0A512BQY5_9HYPH</name>
<keyword evidence="9" id="KW-1185">Reference proteome</keyword>
<feature type="domain" description="Response regulatory" evidence="7">
    <location>
        <begin position="1"/>
        <end position="70"/>
    </location>
</feature>
<dbReference type="PANTHER" id="PTHR43214:SF41">
    <property type="entry name" value="NITRATE_NITRITE RESPONSE REGULATOR PROTEIN NARP"/>
    <property type="match status" value="1"/>
</dbReference>